<keyword evidence="2" id="KW-1185">Reference proteome</keyword>
<evidence type="ECO:0000313" key="3">
    <source>
        <dbReference type="WBParaSite" id="TMUE_1000003570.1"/>
    </source>
</evidence>
<feature type="compositionally biased region" description="Polar residues" evidence="1">
    <location>
        <begin position="59"/>
        <end position="68"/>
    </location>
</feature>
<reference evidence="3" key="1">
    <citation type="submission" date="2019-12" db="UniProtKB">
        <authorList>
            <consortium name="WormBaseParasite"/>
        </authorList>
    </citation>
    <scope>IDENTIFICATION</scope>
</reference>
<evidence type="ECO:0000313" key="2">
    <source>
        <dbReference type="Proteomes" id="UP000046395"/>
    </source>
</evidence>
<organism evidence="2 3">
    <name type="scientific">Trichuris muris</name>
    <name type="common">Mouse whipworm</name>
    <dbReference type="NCBI Taxonomy" id="70415"/>
    <lineage>
        <taxon>Eukaryota</taxon>
        <taxon>Metazoa</taxon>
        <taxon>Ecdysozoa</taxon>
        <taxon>Nematoda</taxon>
        <taxon>Enoplea</taxon>
        <taxon>Dorylaimia</taxon>
        <taxon>Trichinellida</taxon>
        <taxon>Trichuridae</taxon>
        <taxon>Trichuris</taxon>
    </lineage>
</organism>
<dbReference type="WBParaSite" id="TMUE_1000003570.1">
    <property type="protein sequence ID" value="TMUE_1000003570.1"/>
    <property type="gene ID" value="WBGene00289381"/>
</dbReference>
<dbReference type="AlphaFoldDB" id="A0A5S6Q907"/>
<proteinExistence type="predicted"/>
<evidence type="ECO:0000256" key="1">
    <source>
        <dbReference type="SAM" id="MobiDB-lite"/>
    </source>
</evidence>
<name>A0A5S6Q907_TRIMR</name>
<sequence>MQQVIQDFLCWFDVVQPRLRAHEALVPEISLRRRMDSRNEPGPGRLETRFLTRCRKSKPPSNHPSVGSSIGGEGVHRKTAEGQPAKMGKVKEWVPHDLADASQVHATIRTLGYPYSLPMRALLRPTDKKWAKQDKGKHGIVRGRTNVLKTNFAYANDFSDLLVVL</sequence>
<protein>
    <submittedName>
        <fullName evidence="3">Uncharacterized protein</fullName>
    </submittedName>
</protein>
<feature type="region of interest" description="Disordered" evidence="1">
    <location>
        <begin position="55"/>
        <end position="86"/>
    </location>
</feature>
<accession>A0A5S6Q907</accession>
<dbReference type="Proteomes" id="UP000046395">
    <property type="component" value="Unassembled WGS sequence"/>
</dbReference>